<organism evidence="1">
    <name type="scientific">marine sediment metagenome</name>
    <dbReference type="NCBI Taxonomy" id="412755"/>
    <lineage>
        <taxon>unclassified sequences</taxon>
        <taxon>metagenomes</taxon>
        <taxon>ecological metagenomes</taxon>
    </lineage>
</organism>
<accession>A0A0F9BJ61</accession>
<protein>
    <submittedName>
        <fullName evidence="1">Uncharacterized protein</fullName>
    </submittedName>
</protein>
<name>A0A0F9BJ61_9ZZZZ</name>
<gene>
    <name evidence="1" type="ORF">LCGC14_2440510</name>
</gene>
<reference evidence="1" key="1">
    <citation type="journal article" date="2015" name="Nature">
        <title>Complex archaea that bridge the gap between prokaryotes and eukaryotes.</title>
        <authorList>
            <person name="Spang A."/>
            <person name="Saw J.H."/>
            <person name="Jorgensen S.L."/>
            <person name="Zaremba-Niedzwiedzka K."/>
            <person name="Martijn J."/>
            <person name="Lind A.E."/>
            <person name="van Eijk R."/>
            <person name="Schleper C."/>
            <person name="Guy L."/>
            <person name="Ettema T.J."/>
        </authorList>
    </citation>
    <scope>NUCLEOTIDE SEQUENCE</scope>
</reference>
<comment type="caution">
    <text evidence="1">The sequence shown here is derived from an EMBL/GenBank/DDBJ whole genome shotgun (WGS) entry which is preliminary data.</text>
</comment>
<dbReference type="EMBL" id="LAZR01037542">
    <property type="protein sequence ID" value="KKL21934.1"/>
    <property type="molecule type" value="Genomic_DNA"/>
</dbReference>
<evidence type="ECO:0000313" key="1">
    <source>
        <dbReference type="EMBL" id="KKL21934.1"/>
    </source>
</evidence>
<sequence length="72" mass="7924">MGSSLYIGDLTRMLRGLSRAEFEAYALGRYAAEPEVAVAIAELADGITRLVDLGKWTQNRLRGIDWAERPAA</sequence>
<proteinExistence type="predicted"/>
<dbReference type="AlphaFoldDB" id="A0A0F9BJ61"/>